<gene>
    <name evidence="10" type="ORF">KC01_LOCUS11507</name>
</gene>
<dbReference type="AlphaFoldDB" id="A0AAV2JVP4"/>
<dbReference type="GO" id="GO:0007600">
    <property type="term" value="P:sensory perception"/>
    <property type="evidence" value="ECO:0007669"/>
    <property type="project" value="TreeGrafter"/>
</dbReference>
<name>A0AAV2JVP4_KNICA</name>
<feature type="region of interest" description="Disordered" evidence="9">
    <location>
        <begin position="1"/>
        <end position="62"/>
    </location>
</feature>
<evidence type="ECO:0008006" key="12">
    <source>
        <dbReference type="Google" id="ProtNLM"/>
    </source>
</evidence>
<reference evidence="10 11" key="1">
    <citation type="submission" date="2024-04" db="EMBL/GenBank/DDBJ databases">
        <authorList>
            <person name="Waldvogel A.-M."/>
            <person name="Schoenle A."/>
        </authorList>
    </citation>
    <scope>NUCLEOTIDE SEQUENCE [LARGE SCALE GENOMIC DNA]</scope>
</reference>
<feature type="compositionally biased region" description="Gly residues" evidence="9">
    <location>
        <begin position="15"/>
        <end position="31"/>
    </location>
</feature>
<evidence type="ECO:0000256" key="2">
    <source>
        <dbReference type="ARBA" id="ARBA00008543"/>
    </source>
</evidence>
<keyword evidence="11" id="KW-1185">Reference proteome</keyword>
<dbReference type="Pfam" id="PF01160">
    <property type="entry name" value="Opiods_neuropep"/>
    <property type="match status" value="1"/>
</dbReference>
<evidence type="ECO:0000256" key="6">
    <source>
        <dbReference type="ARBA" id="ARBA00023157"/>
    </source>
</evidence>
<feature type="compositionally biased region" description="Basic and acidic residues" evidence="9">
    <location>
        <begin position="51"/>
        <end position="62"/>
    </location>
</feature>
<dbReference type="GO" id="GO:0001515">
    <property type="term" value="F:opioid peptide activity"/>
    <property type="evidence" value="ECO:0007669"/>
    <property type="project" value="UniProtKB-KW"/>
</dbReference>
<evidence type="ECO:0000256" key="4">
    <source>
        <dbReference type="ARBA" id="ARBA00022685"/>
    </source>
</evidence>
<keyword evidence="3" id="KW-0964">Secreted</keyword>
<dbReference type="PRINTS" id="PR01028">
    <property type="entry name" value="OPIOIDPRCRSR"/>
</dbReference>
<evidence type="ECO:0000256" key="9">
    <source>
        <dbReference type="SAM" id="MobiDB-lite"/>
    </source>
</evidence>
<evidence type="ECO:0000313" key="11">
    <source>
        <dbReference type="Proteomes" id="UP001497482"/>
    </source>
</evidence>
<evidence type="ECO:0000256" key="3">
    <source>
        <dbReference type="ARBA" id="ARBA00022525"/>
    </source>
</evidence>
<dbReference type="PANTHER" id="PTHR11438:SF3">
    <property type="entry name" value="PROENKEPHALIN-A"/>
    <property type="match status" value="1"/>
</dbReference>
<evidence type="ECO:0000256" key="5">
    <source>
        <dbReference type="ARBA" id="ARBA00022901"/>
    </source>
</evidence>
<evidence type="ECO:0000313" key="10">
    <source>
        <dbReference type="EMBL" id="CAL1580690.1"/>
    </source>
</evidence>
<keyword evidence="6" id="KW-1015">Disulfide bond</keyword>
<dbReference type="GO" id="GO:0007268">
    <property type="term" value="P:chemical synaptic transmission"/>
    <property type="evidence" value="ECO:0007669"/>
    <property type="project" value="TreeGrafter"/>
</dbReference>
<dbReference type="GO" id="GO:0030425">
    <property type="term" value="C:dendrite"/>
    <property type="evidence" value="ECO:0007669"/>
    <property type="project" value="TreeGrafter"/>
</dbReference>
<evidence type="ECO:0000256" key="1">
    <source>
        <dbReference type="ARBA" id="ARBA00004613"/>
    </source>
</evidence>
<keyword evidence="5" id="KW-0555">Opioid peptide</keyword>
<dbReference type="EMBL" id="OZ035836">
    <property type="protein sequence ID" value="CAL1580690.1"/>
    <property type="molecule type" value="Genomic_DNA"/>
</dbReference>
<keyword evidence="8" id="KW-0527">Neuropeptide</keyword>
<dbReference type="InterPro" id="IPR006024">
    <property type="entry name" value="Opioid_neupept"/>
</dbReference>
<evidence type="ECO:0000256" key="8">
    <source>
        <dbReference type="ARBA" id="ARBA00023320"/>
    </source>
</evidence>
<evidence type="ECO:0000256" key="7">
    <source>
        <dbReference type="ARBA" id="ARBA00023205"/>
    </source>
</evidence>
<dbReference type="GO" id="GO:0043679">
    <property type="term" value="C:axon terminus"/>
    <property type="evidence" value="ECO:0007669"/>
    <property type="project" value="TreeGrafter"/>
</dbReference>
<dbReference type="GO" id="GO:0007218">
    <property type="term" value="P:neuropeptide signaling pathway"/>
    <property type="evidence" value="ECO:0007669"/>
    <property type="project" value="UniProtKB-KW"/>
</dbReference>
<dbReference type="Proteomes" id="UP001497482">
    <property type="component" value="Chromosome 14"/>
</dbReference>
<keyword evidence="4" id="KW-0165">Cleavage on pair of basic residues</keyword>
<dbReference type="GO" id="GO:0031628">
    <property type="term" value="F:opioid receptor binding"/>
    <property type="evidence" value="ECO:0007669"/>
    <property type="project" value="TreeGrafter"/>
</dbReference>
<dbReference type="GO" id="GO:0005886">
    <property type="term" value="C:plasma membrane"/>
    <property type="evidence" value="ECO:0007669"/>
    <property type="project" value="TreeGrafter"/>
</dbReference>
<dbReference type="GO" id="GO:0005576">
    <property type="term" value="C:extracellular region"/>
    <property type="evidence" value="ECO:0007669"/>
    <property type="project" value="UniProtKB-SubCell"/>
</dbReference>
<organism evidence="10 11">
    <name type="scientific">Knipowitschia caucasica</name>
    <name type="common">Caucasian dwarf goby</name>
    <name type="synonym">Pomatoschistus caucasicus</name>
    <dbReference type="NCBI Taxonomy" id="637954"/>
    <lineage>
        <taxon>Eukaryota</taxon>
        <taxon>Metazoa</taxon>
        <taxon>Chordata</taxon>
        <taxon>Craniata</taxon>
        <taxon>Vertebrata</taxon>
        <taxon>Euteleostomi</taxon>
        <taxon>Actinopterygii</taxon>
        <taxon>Neopterygii</taxon>
        <taxon>Teleostei</taxon>
        <taxon>Neoteleostei</taxon>
        <taxon>Acanthomorphata</taxon>
        <taxon>Gobiaria</taxon>
        <taxon>Gobiiformes</taxon>
        <taxon>Gobioidei</taxon>
        <taxon>Gobiidae</taxon>
        <taxon>Gobiinae</taxon>
        <taxon>Knipowitschia</taxon>
    </lineage>
</organism>
<comment type="similarity">
    <text evidence="2">Belongs to the opioid neuropeptide precursor family.</text>
</comment>
<protein>
    <recommendedName>
        <fullName evidence="12">Synenkephalin</fullName>
    </recommendedName>
</protein>
<accession>A0AAV2JVP4</accession>
<dbReference type="PANTHER" id="PTHR11438">
    <property type="entry name" value="PROENKEPHALIN"/>
    <property type="match status" value="1"/>
</dbReference>
<dbReference type="GO" id="GO:0043025">
    <property type="term" value="C:neuronal cell body"/>
    <property type="evidence" value="ECO:0007669"/>
    <property type="project" value="TreeGrafter"/>
</dbReference>
<sequence length="303" mass="32350">MSVLCGPPQGWAREGTGGDGGGVVGGEGGRGNPLPLSRASTVPLPRGNARRTPETQDRSGGHHTTELMALALQSRAVWALTLLSGLSLLSSASDCGQDCARCVYGLLGQHTSLPPLACSLECGGPIDSQTLRSCQDSLESESQLPLEDSPPELDETAEVTIKEDEDTPEHFLAKKYGGFMKRYGGFMARRSSVQPEGGLEETANTDGQENIRNEILKILSAATAHGESGAEAVKRYGGFMRRGGAQSEALEAMLGRGLEKRYGGFMRRVGRPEWLQDSGRSGGVLKRAWESSPLHKRYGGFMD</sequence>
<proteinExistence type="inferred from homology"/>
<comment type="subcellular location">
    <subcellularLocation>
        <location evidence="1">Secreted</location>
    </subcellularLocation>
</comment>
<keyword evidence="7" id="KW-0257">Endorphin</keyword>